<feature type="repeat" description="ANK" evidence="3">
    <location>
        <begin position="468"/>
        <end position="494"/>
    </location>
</feature>
<evidence type="ECO:0000259" key="4">
    <source>
        <dbReference type="Pfam" id="PF17107"/>
    </source>
</evidence>
<keyword evidence="6" id="KW-1185">Reference proteome</keyword>
<dbReference type="Gene3D" id="3.40.50.300">
    <property type="entry name" value="P-loop containing nucleotide triphosphate hydrolases"/>
    <property type="match status" value="1"/>
</dbReference>
<evidence type="ECO:0000256" key="3">
    <source>
        <dbReference type="PROSITE-ProRule" id="PRU00023"/>
    </source>
</evidence>
<accession>A0A8H3J506</accession>
<evidence type="ECO:0000256" key="2">
    <source>
        <dbReference type="ARBA" id="ARBA00023043"/>
    </source>
</evidence>
<proteinExistence type="predicted"/>
<dbReference type="Gene3D" id="1.25.40.20">
    <property type="entry name" value="Ankyrin repeat-containing domain"/>
    <property type="match status" value="3"/>
</dbReference>
<dbReference type="EMBL" id="CAJPDT010000134">
    <property type="protein sequence ID" value="CAF9940628.1"/>
    <property type="molecule type" value="Genomic_DNA"/>
</dbReference>
<feature type="repeat" description="ANK" evidence="3">
    <location>
        <begin position="573"/>
        <end position="605"/>
    </location>
</feature>
<keyword evidence="1" id="KW-0677">Repeat</keyword>
<dbReference type="InterPro" id="IPR027417">
    <property type="entry name" value="P-loop_NTPase"/>
</dbReference>
<reference evidence="5" key="1">
    <citation type="submission" date="2021-03" db="EMBL/GenBank/DDBJ databases">
        <authorList>
            <person name="Tagirdzhanova G."/>
        </authorList>
    </citation>
    <scope>NUCLEOTIDE SEQUENCE</scope>
</reference>
<protein>
    <recommendedName>
        <fullName evidence="4">NACHT-NTPase and P-loop NTPases N-terminal domain-containing protein</fullName>
    </recommendedName>
</protein>
<keyword evidence="2 3" id="KW-0040">ANK repeat</keyword>
<dbReference type="AlphaFoldDB" id="A0A8H3J506"/>
<feature type="domain" description="NACHT-NTPase and P-loop NTPases N-terminal" evidence="4">
    <location>
        <begin position="11"/>
        <end position="136"/>
    </location>
</feature>
<evidence type="ECO:0000313" key="5">
    <source>
        <dbReference type="EMBL" id="CAF9940628.1"/>
    </source>
</evidence>
<dbReference type="PANTHER" id="PTHR24198">
    <property type="entry name" value="ANKYRIN REPEAT AND PROTEIN KINASE DOMAIN-CONTAINING PROTEIN"/>
    <property type="match status" value="1"/>
</dbReference>
<dbReference type="SUPFAM" id="SSF48403">
    <property type="entry name" value="Ankyrin repeat"/>
    <property type="match status" value="1"/>
</dbReference>
<evidence type="ECO:0000256" key="1">
    <source>
        <dbReference type="ARBA" id="ARBA00022737"/>
    </source>
</evidence>
<sequence>MDPLSVLSLTSTIVQFVDFGFKVTRRLTDYAKAGIGDIPQTLETIANQLPLLLNALERVKANLADSKLDYDTRCILRGVVAGCMGLLGKVDKIMDKVLCVAGDSKVVRIRKAVKSLGTDDKLAAIEKDLQTYISVLILHHVIDESVAAPLVVAEITYFEVPIEQVSPFYDRDDLMEKIDLHLEDVKTSQVLSPVSIALYGGVGVGKTQLALEYCHRTHRLGHFKTVFWLNASTPQTLTFSLLNATTIVRRSKEGSDFEKLKFIQKFLSERWHPWLLILDGFEEAKFVNVFDLLPKYGCGAYLFTTNTSKPSMLDNIIELSKFLTLNEREGLQAQVSNAIEIKDTENALRIISLGADANSTTSIGWPCINRAAMHGMAEVVRALLDKGADPKLKATISGEGIGTALYWAATGGHTSIVKMVLDHEDKSLTVWEAPGYNSPMLAAAENGHADALRLILNRREVQIERTKHHWSALEMAARKGQTSVVKLLLERGVDPAHGQSLPLVEAVKNGNYETARTIIKTCSQGKFTITSTDLCEALISLPLSTEKDKNSEEVESMGRYLLELGASPNWTPERQGPLHTAAQKGLKGLTLLLLQTGAQPLLKDGNHHTPLDVAISYGKEAA</sequence>
<organism evidence="5 6">
    <name type="scientific">Imshaugia aleurites</name>
    <dbReference type="NCBI Taxonomy" id="172621"/>
    <lineage>
        <taxon>Eukaryota</taxon>
        <taxon>Fungi</taxon>
        <taxon>Dikarya</taxon>
        <taxon>Ascomycota</taxon>
        <taxon>Pezizomycotina</taxon>
        <taxon>Lecanoromycetes</taxon>
        <taxon>OSLEUM clade</taxon>
        <taxon>Lecanoromycetidae</taxon>
        <taxon>Lecanorales</taxon>
        <taxon>Lecanorineae</taxon>
        <taxon>Parmeliaceae</taxon>
        <taxon>Imshaugia</taxon>
    </lineage>
</organism>
<name>A0A8H3J506_9LECA</name>
<dbReference type="Pfam" id="PF12796">
    <property type="entry name" value="Ank_2"/>
    <property type="match status" value="2"/>
</dbReference>
<dbReference type="OrthoDB" id="341259at2759"/>
<dbReference type="PANTHER" id="PTHR24198:SF165">
    <property type="entry name" value="ANKYRIN REPEAT-CONTAINING PROTEIN-RELATED"/>
    <property type="match status" value="1"/>
</dbReference>
<dbReference type="SUPFAM" id="SSF52540">
    <property type="entry name" value="P-loop containing nucleoside triphosphate hydrolases"/>
    <property type="match status" value="1"/>
</dbReference>
<comment type="caution">
    <text evidence="5">The sequence shown here is derived from an EMBL/GenBank/DDBJ whole genome shotgun (WGS) entry which is preliminary data.</text>
</comment>
<dbReference type="InterPro" id="IPR036770">
    <property type="entry name" value="Ankyrin_rpt-contain_sf"/>
</dbReference>
<dbReference type="Pfam" id="PF17107">
    <property type="entry name" value="SesA"/>
    <property type="match status" value="1"/>
</dbReference>
<gene>
    <name evidence="5" type="ORF">IMSHALPRED_002098</name>
</gene>
<dbReference type="PROSITE" id="PS50297">
    <property type="entry name" value="ANK_REP_REGION"/>
    <property type="match status" value="1"/>
</dbReference>
<dbReference type="Proteomes" id="UP000664534">
    <property type="component" value="Unassembled WGS sequence"/>
</dbReference>
<dbReference type="SMART" id="SM00248">
    <property type="entry name" value="ANK"/>
    <property type="match status" value="6"/>
</dbReference>
<dbReference type="InterPro" id="IPR031352">
    <property type="entry name" value="SesA"/>
</dbReference>
<dbReference type="PROSITE" id="PS50088">
    <property type="entry name" value="ANK_REPEAT"/>
    <property type="match status" value="2"/>
</dbReference>
<dbReference type="InterPro" id="IPR002110">
    <property type="entry name" value="Ankyrin_rpt"/>
</dbReference>
<evidence type="ECO:0000313" key="6">
    <source>
        <dbReference type="Proteomes" id="UP000664534"/>
    </source>
</evidence>